<feature type="transmembrane region" description="Helical" evidence="2">
    <location>
        <begin position="60"/>
        <end position="80"/>
    </location>
</feature>
<dbReference type="Proteomes" id="UP000280296">
    <property type="component" value="Unassembled WGS sequence"/>
</dbReference>
<dbReference type="RefSeq" id="WP_126727799.1">
    <property type="nucleotide sequence ID" value="NZ_RYZH01000066.1"/>
</dbReference>
<keyword evidence="2" id="KW-0812">Transmembrane</keyword>
<evidence type="ECO:0000256" key="2">
    <source>
        <dbReference type="SAM" id="Phobius"/>
    </source>
</evidence>
<dbReference type="Gene3D" id="1.25.40.10">
    <property type="entry name" value="Tetratricopeptide repeat domain"/>
    <property type="match status" value="1"/>
</dbReference>
<organism evidence="3 4">
    <name type="scientific">Tautonia sociabilis</name>
    <dbReference type="NCBI Taxonomy" id="2080755"/>
    <lineage>
        <taxon>Bacteria</taxon>
        <taxon>Pseudomonadati</taxon>
        <taxon>Planctomycetota</taxon>
        <taxon>Planctomycetia</taxon>
        <taxon>Isosphaerales</taxon>
        <taxon>Isosphaeraceae</taxon>
        <taxon>Tautonia</taxon>
    </lineage>
</organism>
<dbReference type="EMBL" id="RYZH01000066">
    <property type="protein sequence ID" value="RUL82963.1"/>
    <property type="molecule type" value="Genomic_DNA"/>
</dbReference>
<gene>
    <name evidence="3" type="ORF">TsocGM_22970</name>
</gene>
<evidence type="ECO:0000313" key="4">
    <source>
        <dbReference type="Proteomes" id="UP000280296"/>
    </source>
</evidence>
<dbReference type="PROSITE" id="PS50005">
    <property type="entry name" value="TPR"/>
    <property type="match status" value="1"/>
</dbReference>
<proteinExistence type="predicted"/>
<accession>A0A432MDQ2</accession>
<dbReference type="SMART" id="SM00028">
    <property type="entry name" value="TPR"/>
    <property type="match status" value="2"/>
</dbReference>
<protein>
    <submittedName>
        <fullName evidence="3">Tetratricopeptide repeat protein</fullName>
    </submittedName>
</protein>
<dbReference type="SUPFAM" id="SSF48452">
    <property type="entry name" value="TPR-like"/>
    <property type="match status" value="1"/>
</dbReference>
<feature type="transmembrane region" description="Helical" evidence="2">
    <location>
        <begin position="27"/>
        <end position="48"/>
    </location>
</feature>
<keyword evidence="4" id="KW-1185">Reference proteome</keyword>
<sequence length="174" mass="19964">MPRRFWIAALSLWPGLPQVWSGQEVMGLILAGVFAATLNAAIVTHAIWTEAVSPAVSTFVTALAAGTWAAGLAYTLWWVWRCHPERYRAEIERLYREATEHYLRGRWNDARRRLEQILTMDETDADALMQLGTLYLHTGQPDEARRAFRQCLELEGGVKWRWEIAQAIRLLDRG</sequence>
<keyword evidence="2" id="KW-0472">Membrane</keyword>
<keyword evidence="1" id="KW-0802">TPR repeat</keyword>
<reference evidence="3 4" key="2">
    <citation type="submission" date="2019-01" db="EMBL/GenBank/DDBJ databases">
        <title>Tautonia sociabilis, a novel thermotolerant planctomycete of Isosphaeraceae family, isolated from a 4000 m deep subterranean habitat.</title>
        <authorList>
            <person name="Kovaleva O.L."/>
            <person name="Elcheninov A.G."/>
            <person name="Van Heerden E."/>
            <person name="Toshchakov S.V."/>
            <person name="Novikov A."/>
            <person name="Bonch-Osmolovskaya E.A."/>
            <person name="Kublanov I.V."/>
        </authorList>
    </citation>
    <scope>NUCLEOTIDE SEQUENCE [LARGE SCALE GENOMIC DNA]</scope>
    <source>
        <strain evidence="3 4">GM2012</strain>
    </source>
</reference>
<dbReference type="AlphaFoldDB" id="A0A432MDQ2"/>
<comment type="caution">
    <text evidence="3">The sequence shown here is derived from an EMBL/GenBank/DDBJ whole genome shotgun (WGS) entry which is preliminary data.</text>
</comment>
<reference evidence="3 4" key="1">
    <citation type="submission" date="2018-12" db="EMBL/GenBank/DDBJ databases">
        <authorList>
            <person name="Toschakov S.V."/>
        </authorList>
    </citation>
    <scope>NUCLEOTIDE SEQUENCE [LARGE SCALE GENOMIC DNA]</scope>
    <source>
        <strain evidence="3 4">GM2012</strain>
    </source>
</reference>
<dbReference type="InterPro" id="IPR011990">
    <property type="entry name" value="TPR-like_helical_dom_sf"/>
</dbReference>
<keyword evidence="2" id="KW-1133">Transmembrane helix</keyword>
<evidence type="ECO:0000256" key="1">
    <source>
        <dbReference type="PROSITE-ProRule" id="PRU00339"/>
    </source>
</evidence>
<feature type="repeat" description="TPR" evidence="1">
    <location>
        <begin position="125"/>
        <end position="158"/>
    </location>
</feature>
<evidence type="ECO:0000313" key="3">
    <source>
        <dbReference type="EMBL" id="RUL82963.1"/>
    </source>
</evidence>
<name>A0A432MDQ2_9BACT</name>
<dbReference type="Pfam" id="PF14559">
    <property type="entry name" value="TPR_19"/>
    <property type="match status" value="1"/>
</dbReference>
<dbReference type="InterPro" id="IPR019734">
    <property type="entry name" value="TPR_rpt"/>
</dbReference>
<dbReference type="OrthoDB" id="266806at2"/>